<dbReference type="Pfam" id="PF23539">
    <property type="entry name" value="DUF7134"/>
    <property type="match status" value="1"/>
</dbReference>
<evidence type="ECO:0000313" key="11">
    <source>
        <dbReference type="EMBL" id="RFU84490.1"/>
    </source>
</evidence>
<dbReference type="GO" id="GO:0000155">
    <property type="term" value="F:phosphorelay sensor kinase activity"/>
    <property type="evidence" value="ECO:0007669"/>
    <property type="project" value="InterPro"/>
</dbReference>
<evidence type="ECO:0000256" key="3">
    <source>
        <dbReference type="ARBA" id="ARBA00022553"/>
    </source>
</evidence>
<dbReference type="InterPro" id="IPR011712">
    <property type="entry name" value="Sig_transdc_His_kin_sub3_dim/P"/>
</dbReference>
<evidence type="ECO:0000259" key="10">
    <source>
        <dbReference type="SMART" id="SM00387"/>
    </source>
</evidence>
<dbReference type="EC" id="2.7.13.3" evidence="2"/>
<dbReference type="RefSeq" id="WP_128557976.1">
    <property type="nucleotide sequence ID" value="NZ_QUAK01000120.1"/>
</dbReference>
<sequence length="403" mass="42987">MAHLTVAGRRLSGHAADLALTLLVSAFVIIWTLVMTRYAAESASRAVGGWLLVVVGCGALYFRRRWPVAVAALTLLACAVYYPMSTYDGPLLVTFAIALYSVAAEGRFVAAVLLAVVTLFAVGLGEFTQSPGNRQIDDTSLAMLSGWLISLVAVGRAQRIRSEYLHEAEQRALAAEREQEARAQQSASEERLRIAHELHDVLGHSISLVNVQSSAALHRIGKKPDPAIALASAEEALKSVKETSKDALRELRATLGMLRRADEAAPTAPAAGLDRLGALAGRARSAGIDVSTETVGAPYPLPPSLDLAAYRIVQESLTNVARHSGADHARVTLTYTDDALLLSVDDNGRGQEDDRGDGSGIRGMAERAKAFGGELTAHNTSEGFRVSARLPLDHDARSGEDHR</sequence>
<keyword evidence="9" id="KW-0812">Transmembrane</keyword>
<comment type="caution">
    <text evidence="11">The sequence shown here is derived from an EMBL/GenBank/DDBJ whole genome shotgun (WGS) entry which is preliminary data.</text>
</comment>
<dbReference type="AlphaFoldDB" id="A0A372M1L6"/>
<dbReference type="PANTHER" id="PTHR24421:SF10">
    <property type="entry name" value="NITRATE_NITRITE SENSOR PROTEIN NARQ"/>
    <property type="match status" value="1"/>
</dbReference>
<feature type="transmembrane region" description="Helical" evidence="9">
    <location>
        <begin position="15"/>
        <end position="34"/>
    </location>
</feature>
<dbReference type="GO" id="GO:0016020">
    <property type="term" value="C:membrane"/>
    <property type="evidence" value="ECO:0007669"/>
    <property type="project" value="InterPro"/>
</dbReference>
<dbReference type="Gene3D" id="1.20.5.1930">
    <property type="match status" value="1"/>
</dbReference>
<evidence type="ECO:0000256" key="2">
    <source>
        <dbReference type="ARBA" id="ARBA00012438"/>
    </source>
</evidence>
<organism evidence="11 12">
    <name type="scientific">Streptomyces triticagri</name>
    <dbReference type="NCBI Taxonomy" id="2293568"/>
    <lineage>
        <taxon>Bacteria</taxon>
        <taxon>Bacillati</taxon>
        <taxon>Actinomycetota</taxon>
        <taxon>Actinomycetes</taxon>
        <taxon>Kitasatosporales</taxon>
        <taxon>Streptomycetaceae</taxon>
        <taxon>Streptomyces</taxon>
    </lineage>
</organism>
<dbReference type="CDD" id="cd22249">
    <property type="entry name" value="UDM1_RNF168_RNF169-like"/>
    <property type="match status" value="1"/>
</dbReference>
<feature type="domain" description="Histidine kinase/HSP90-like ATPase" evidence="10">
    <location>
        <begin position="304"/>
        <end position="394"/>
    </location>
</feature>
<evidence type="ECO:0000256" key="4">
    <source>
        <dbReference type="ARBA" id="ARBA00022679"/>
    </source>
</evidence>
<dbReference type="Proteomes" id="UP000263094">
    <property type="component" value="Unassembled WGS sequence"/>
</dbReference>
<dbReference type="InterPro" id="IPR003594">
    <property type="entry name" value="HATPase_dom"/>
</dbReference>
<dbReference type="SMART" id="SM00387">
    <property type="entry name" value="HATPase_c"/>
    <property type="match status" value="1"/>
</dbReference>
<evidence type="ECO:0000256" key="9">
    <source>
        <dbReference type="SAM" id="Phobius"/>
    </source>
</evidence>
<comment type="catalytic activity">
    <reaction evidence="1">
        <text>ATP + protein L-histidine = ADP + protein N-phospho-L-histidine.</text>
        <dbReference type="EC" id="2.7.13.3"/>
    </reaction>
</comment>
<dbReference type="Pfam" id="PF02518">
    <property type="entry name" value="HATPase_c"/>
    <property type="match status" value="1"/>
</dbReference>
<evidence type="ECO:0000256" key="8">
    <source>
        <dbReference type="ARBA" id="ARBA00023012"/>
    </source>
</evidence>
<keyword evidence="6 11" id="KW-0418">Kinase</keyword>
<dbReference type="Gene3D" id="3.30.565.10">
    <property type="entry name" value="Histidine kinase-like ATPase, C-terminal domain"/>
    <property type="match status" value="1"/>
</dbReference>
<evidence type="ECO:0000313" key="12">
    <source>
        <dbReference type="Proteomes" id="UP000263094"/>
    </source>
</evidence>
<dbReference type="InterPro" id="IPR050482">
    <property type="entry name" value="Sensor_HK_TwoCompSys"/>
</dbReference>
<reference evidence="11 12" key="1">
    <citation type="submission" date="2018-08" db="EMBL/GenBank/DDBJ databases">
        <title>Isolation, diversity and antifungal activity of Actinobacteria from wheat.</title>
        <authorList>
            <person name="Han C."/>
        </authorList>
    </citation>
    <scope>NUCLEOTIDE SEQUENCE [LARGE SCALE GENOMIC DNA]</scope>
    <source>
        <strain evidence="11 12">NEAU-YY421</strain>
    </source>
</reference>
<dbReference type="InterPro" id="IPR036890">
    <property type="entry name" value="HATPase_C_sf"/>
</dbReference>
<dbReference type="EMBL" id="QUAK01000120">
    <property type="protein sequence ID" value="RFU84490.1"/>
    <property type="molecule type" value="Genomic_DNA"/>
</dbReference>
<dbReference type="CDD" id="cd16917">
    <property type="entry name" value="HATPase_UhpB-NarQ-NarX-like"/>
    <property type="match status" value="1"/>
</dbReference>
<dbReference type="GO" id="GO:0046983">
    <property type="term" value="F:protein dimerization activity"/>
    <property type="evidence" value="ECO:0007669"/>
    <property type="project" value="InterPro"/>
</dbReference>
<dbReference type="SUPFAM" id="SSF55874">
    <property type="entry name" value="ATPase domain of HSP90 chaperone/DNA topoisomerase II/histidine kinase"/>
    <property type="match status" value="1"/>
</dbReference>
<keyword evidence="3" id="KW-0597">Phosphoprotein</keyword>
<evidence type="ECO:0000256" key="6">
    <source>
        <dbReference type="ARBA" id="ARBA00022777"/>
    </source>
</evidence>
<keyword evidence="9" id="KW-0472">Membrane</keyword>
<protein>
    <recommendedName>
        <fullName evidence="2">histidine kinase</fullName>
        <ecNumber evidence="2">2.7.13.3</ecNumber>
    </recommendedName>
</protein>
<keyword evidence="5" id="KW-0547">Nucleotide-binding</keyword>
<dbReference type="PANTHER" id="PTHR24421">
    <property type="entry name" value="NITRATE/NITRITE SENSOR PROTEIN NARX-RELATED"/>
    <property type="match status" value="1"/>
</dbReference>
<proteinExistence type="predicted"/>
<feature type="transmembrane region" description="Helical" evidence="9">
    <location>
        <begin position="46"/>
        <end position="62"/>
    </location>
</feature>
<accession>A0A372M1L6</accession>
<keyword evidence="8" id="KW-0902">Two-component regulatory system</keyword>
<dbReference type="OrthoDB" id="227596at2"/>
<dbReference type="GO" id="GO:0005524">
    <property type="term" value="F:ATP binding"/>
    <property type="evidence" value="ECO:0007669"/>
    <property type="project" value="UniProtKB-KW"/>
</dbReference>
<dbReference type="Pfam" id="PF07730">
    <property type="entry name" value="HisKA_3"/>
    <property type="match status" value="1"/>
</dbReference>
<evidence type="ECO:0000256" key="1">
    <source>
        <dbReference type="ARBA" id="ARBA00000085"/>
    </source>
</evidence>
<feature type="transmembrane region" description="Helical" evidence="9">
    <location>
        <begin position="91"/>
        <end position="120"/>
    </location>
</feature>
<evidence type="ECO:0000256" key="7">
    <source>
        <dbReference type="ARBA" id="ARBA00022840"/>
    </source>
</evidence>
<keyword evidence="4" id="KW-0808">Transferase</keyword>
<name>A0A372M1L6_9ACTN</name>
<evidence type="ECO:0000256" key="5">
    <source>
        <dbReference type="ARBA" id="ARBA00022741"/>
    </source>
</evidence>
<keyword evidence="12" id="KW-1185">Reference proteome</keyword>
<keyword evidence="9" id="KW-1133">Transmembrane helix</keyword>
<keyword evidence="7" id="KW-0067">ATP-binding</keyword>
<dbReference type="InterPro" id="IPR055558">
    <property type="entry name" value="DUF7134"/>
</dbReference>
<gene>
    <name evidence="11" type="ORF">DY218_22820</name>
</gene>